<feature type="region of interest" description="Disordered" evidence="8">
    <location>
        <begin position="55"/>
        <end position="87"/>
    </location>
</feature>
<dbReference type="PANTHER" id="PTHR46696:SF1">
    <property type="entry name" value="CYTOCHROME P450 YJIB-RELATED"/>
    <property type="match status" value="1"/>
</dbReference>
<comment type="similarity">
    <text evidence="1 7">Belongs to the cytochrome P450 family.</text>
</comment>
<dbReference type="Gene3D" id="1.10.630.10">
    <property type="entry name" value="Cytochrome P450"/>
    <property type="match status" value="1"/>
</dbReference>
<evidence type="ECO:0000256" key="1">
    <source>
        <dbReference type="ARBA" id="ARBA00010617"/>
    </source>
</evidence>
<dbReference type="GO" id="GO:0020037">
    <property type="term" value="F:heme binding"/>
    <property type="evidence" value="ECO:0007669"/>
    <property type="project" value="InterPro"/>
</dbReference>
<comment type="caution">
    <text evidence="9">The sequence shown here is derived from an EMBL/GenBank/DDBJ whole genome shotgun (WGS) entry which is preliminary data.</text>
</comment>
<dbReference type="SUPFAM" id="SSF48264">
    <property type="entry name" value="Cytochrome P450"/>
    <property type="match status" value="1"/>
</dbReference>
<keyword evidence="3 7" id="KW-0479">Metal-binding</keyword>
<evidence type="ECO:0000313" key="9">
    <source>
        <dbReference type="EMBL" id="KIZ16754.1"/>
    </source>
</evidence>
<dbReference type="EMBL" id="JRKI01000026">
    <property type="protein sequence ID" value="KIZ16754.1"/>
    <property type="molecule type" value="Genomic_DNA"/>
</dbReference>
<organism evidence="9 10">
    <name type="scientific">Streptomyces natalensis ATCC 27448</name>
    <dbReference type="NCBI Taxonomy" id="1240678"/>
    <lineage>
        <taxon>Bacteria</taxon>
        <taxon>Bacillati</taxon>
        <taxon>Actinomycetota</taxon>
        <taxon>Actinomycetes</taxon>
        <taxon>Kitasatosporales</taxon>
        <taxon>Streptomycetaceae</taxon>
        <taxon>Streptomyces</taxon>
    </lineage>
</organism>
<accession>A0A0D7CKM1</accession>
<dbReference type="GO" id="GO:0004497">
    <property type="term" value="F:monooxygenase activity"/>
    <property type="evidence" value="ECO:0007669"/>
    <property type="project" value="UniProtKB-KW"/>
</dbReference>
<dbReference type="InterPro" id="IPR002397">
    <property type="entry name" value="Cyt_P450_B"/>
</dbReference>
<dbReference type="PROSITE" id="PS00086">
    <property type="entry name" value="CYTOCHROME_P450"/>
    <property type="match status" value="1"/>
</dbReference>
<keyword evidence="4 7" id="KW-0560">Oxidoreductase</keyword>
<keyword evidence="2 7" id="KW-0349">Heme</keyword>
<evidence type="ECO:0008006" key="11">
    <source>
        <dbReference type="Google" id="ProtNLM"/>
    </source>
</evidence>
<feature type="compositionally biased region" description="Basic and acidic residues" evidence="8">
    <location>
        <begin position="55"/>
        <end position="66"/>
    </location>
</feature>
<dbReference type="GO" id="GO:0016705">
    <property type="term" value="F:oxidoreductase activity, acting on paired donors, with incorporation or reduction of molecular oxygen"/>
    <property type="evidence" value="ECO:0007669"/>
    <property type="project" value="InterPro"/>
</dbReference>
<dbReference type="InterPro" id="IPR036396">
    <property type="entry name" value="Cyt_P450_sf"/>
</dbReference>
<evidence type="ECO:0000256" key="3">
    <source>
        <dbReference type="ARBA" id="ARBA00022723"/>
    </source>
</evidence>
<evidence type="ECO:0000256" key="2">
    <source>
        <dbReference type="ARBA" id="ARBA00022617"/>
    </source>
</evidence>
<evidence type="ECO:0000256" key="5">
    <source>
        <dbReference type="ARBA" id="ARBA00023004"/>
    </source>
</evidence>
<proteinExistence type="inferred from homology"/>
<evidence type="ECO:0000256" key="6">
    <source>
        <dbReference type="ARBA" id="ARBA00023033"/>
    </source>
</evidence>
<dbReference type="GO" id="GO:0005506">
    <property type="term" value="F:iron ion binding"/>
    <property type="evidence" value="ECO:0007669"/>
    <property type="project" value="InterPro"/>
</dbReference>
<sequence>MAEETPWQQSLRYANRANPYPFYEELRKTPVARQPDGSYVVSTYREVVQLLHDLRVTSDPRKRPEPDQPDNPLEGSIITVDPPQHDVDRRRMTRHFGPPECPHMVADFEPEIRRLTAELLDQMEGKTRIDLVDEFAFPLPATMICKVLGVPLEAIPLFHDWIETALDGIDFGPEANDPEQQRRAQRVPDAVTGIRQFLADLLHQYAEQPGPGMYSAMVNDDGPEGRLPQDVIISDALLLLFAGHETSVNLIAHSVLTMLRHPHVHEQLRHQPELLVPGIEEFLRLESSVQIWHTRAALEDIDIAGTTIPKGAPLFIAYGSANRDPERFENPDEPHIERPDNQHVGFSQGIHYCFGAPLARLEVQIALGEFLRRVENPRLVEDPPPYRRNQIFRGPRHVLLDIDGIRD</sequence>
<keyword evidence="6 7" id="KW-0503">Monooxygenase</keyword>
<evidence type="ECO:0000256" key="8">
    <source>
        <dbReference type="SAM" id="MobiDB-lite"/>
    </source>
</evidence>
<dbReference type="PANTHER" id="PTHR46696">
    <property type="entry name" value="P450, PUTATIVE (EUROFUNG)-RELATED"/>
    <property type="match status" value="1"/>
</dbReference>
<dbReference type="InterPro" id="IPR001128">
    <property type="entry name" value="Cyt_P450"/>
</dbReference>
<protein>
    <recommendedName>
        <fullName evidence="11">Cytochrome P450</fullName>
    </recommendedName>
</protein>
<dbReference type="InterPro" id="IPR017972">
    <property type="entry name" value="Cyt_P450_CS"/>
</dbReference>
<dbReference type="FunFam" id="1.10.630.10:FF:000018">
    <property type="entry name" value="Cytochrome P450 monooxygenase"/>
    <property type="match status" value="1"/>
</dbReference>
<dbReference type="RefSeq" id="WP_044365641.1">
    <property type="nucleotide sequence ID" value="NZ_JRKI01000026.1"/>
</dbReference>
<keyword evidence="5 7" id="KW-0408">Iron</keyword>
<dbReference type="CDD" id="cd20625">
    <property type="entry name" value="CYP164-like"/>
    <property type="match status" value="1"/>
</dbReference>
<gene>
    <name evidence="9" type="ORF">SNA_17235</name>
</gene>
<evidence type="ECO:0000256" key="7">
    <source>
        <dbReference type="RuleBase" id="RU000461"/>
    </source>
</evidence>
<dbReference type="PRINTS" id="PR00359">
    <property type="entry name" value="BP450"/>
</dbReference>
<dbReference type="Pfam" id="PF00067">
    <property type="entry name" value="p450"/>
    <property type="match status" value="1"/>
</dbReference>
<keyword evidence="10" id="KW-1185">Reference proteome</keyword>
<evidence type="ECO:0000313" key="10">
    <source>
        <dbReference type="Proteomes" id="UP000032458"/>
    </source>
</evidence>
<dbReference type="PATRIC" id="fig|1240678.4.peg.3628"/>
<name>A0A0D7CKM1_9ACTN</name>
<dbReference type="Proteomes" id="UP000032458">
    <property type="component" value="Unassembled WGS sequence"/>
</dbReference>
<reference evidence="9 10" key="1">
    <citation type="submission" date="2014-09" db="EMBL/GenBank/DDBJ databases">
        <title>Draft genome sequence of Streptomyces natalensis ATCC 27448, producer of the antifungal pimaricin.</title>
        <authorList>
            <person name="Mendes M.V."/>
            <person name="Beites T."/>
            <person name="Pires S."/>
            <person name="Santos C.L."/>
            <person name="Moradas-Ferreira P."/>
        </authorList>
    </citation>
    <scope>NUCLEOTIDE SEQUENCE [LARGE SCALE GENOMIC DNA]</scope>
    <source>
        <strain evidence="9 10">ATCC 27448</strain>
    </source>
</reference>
<dbReference type="AlphaFoldDB" id="A0A0D7CKM1"/>
<evidence type="ECO:0000256" key="4">
    <source>
        <dbReference type="ARBA" id="ARBA00023002"/>
    </source>
</evidence>